<evidence type="ECO:0008006" key="3">
    <source>
        <dbReference type="Google" id="ProtNLM"/>
    </source>
</evidence>
<dbReference type="Gene3D" id="1.10.510.10">
    <property type="entry name" value="Transferase(Phosphotransferase) domain 1"/>
    <property type="match status" value="1"/>
</dbReference>
<dbReference type="AlphaFoldDB" id="A0A3E2HA93"/>
<dbReference type="InterPro" id="IPR011009">
    <property type="entry name" value="Kinase-like_dom_sf"/>
</dbReference>
<accession>A0A3E2HA93</accession>
<organism evidence="1 2">
    <name type="scientific">Scytalidium lignicola</name>
    <name type="common">Hyphomycete</name>
    <dbReference type="NCBI Taxonomy" id="5539"/>
    <lineage>
        <taxon>Eukaryota</taxon>
        <taxon>Fungi</taxon>
        <taxon>Dikarya</taxon>
        <taxon>Ascomycota</taxon>
        <taxon>Pezizomycotina</taxon>
        <taxon>Leotiomycetes</taxon>
        <taxon>Leotiomycetes incertae sedis</taxon>
        <taxon>Scytalidium</taxon>
    </lineage>
</organism>
<gene>
    <name evidence="1" type="ORF">B7463_g6279</name>
</gene>
<dbReference type="STRING" id="5539.A0A3E2HA93"/>
<evidence type="ECO:0000313" key="1">
    <source>
        <dbReference type="EMBL" id="RFU30062.1"/>
    </source>
</evidence>
<reference evidence="1 2" key="1">
    <citation type="submission" date="2018-05" db="EMBL/GenBank/DDBJ databases">
        <title>Draft genome sequence of Scytalidium lignicola DSM 105466, a ubiquitous saprotrophic fungus.</title>
        <authorList>
            <person name="Buettner E."/>
            <person name="Gebauer A.M."/>
            <person name="Hofrichter M."/>
            <person name="Liers C."/>
            <person name="Kellner H."/>
        </authorList>
    </citation>
    <scope>NUCLEOTIDE SEQUENCE [LARGE SCALE GENOMIC DNA]</scope>
    <source>
        <strain evidence="1 2">DSM 105466</strain>
    </source>
</reference>
<feature type="non-terminal residue" evidence="1">
    <location>
        <position position="1"/>
    </location>
</feature>
<name>A0A3E2HA93_SCYLI</name>
<dbReference type="OMA" id="WTVAHIS"/>
<dbReference type="SUPFAM" id="SSF56112">
    <property type="entry name" value="Protein kinase-like (PK-like)"/>
    <property type="match status" value="1"/>
</dbReference>
<dbReference type="OrthoDB" id="2687876at2759"/>
<evidence type="ECO:0000313" key="2">
    <source>
        <dbReference type="Proteomes" id="UP000258309"/>
    </source>
</evidence>
<sequence length="255" mass="28760">MESSSRDTSYYRVRFKNCVKYITVEQGTLHGDELLMPLYSLPPLQYGDDSWTIAIISRDPGSGKLKSTLTDRKLAGVHEVWHAEMVDCLLLQRVQLLSATAFECFHKQQPGLTMIAKVARFEWEIPRIERETQAYRLLEGTGLAPRFLGHVHEQGRVIGLLLEKIDGRMAGIDDLARCNEVLGRFHNTGLVHGDINRNNFIVSDDGIRIIDFEHSIPSQDEKLMKMEIASLAGKLAAENTLGGNFETDDDDEDET</sequence>
<dbReference type="InterPro" id="IPR009330">
    <property type="entry name" value="LipoPS_heptP_kinase"/>
</dbReference>
<keyword evidence="2" id="KW-1185">Reference proteome</keyword>
<dbReference type="Proteomes" id="UP000258309">
    <property type="component" value="Unassembled WGS sequence"/>
</dbReference>
<dbReference type="Pfam" id="PF06176">
    <property type="entry name" value="WaaY"/>
    <property type="match status" value="1"/>
</dbReference>
<dbReference type="EMBL" id="NCSJ02000110">
    <property type="protein sequence ID" value="RFU30062.1"/>
    <property type="molecule type" value="Genomic_DNA"/>
</dbReference>
<feature type="non-terminal residue" evidence="1">
    <location>
        <position position="255"/>
    </location>
</feature>
<comment type="caution">
    <text evidence="1">The sequence shown here is derived from an EMBL/GenBank/DDBJ whole genome shotgun (WGS) entry which is preliminary data.</text>
</comment>
<proteinExistence type="predicted"/>
<protein>
    <recommendedName>
        <fullName evidence="3">Aminoglycoside phosphotransferase domain-containing protein</fullName>
    </recommendedName>
</protein>